<feature type="domain" description="Centrosome-associated FAM110 C-terminal" evidence="8">
    <location>
        <begin position="432"/>
        <end position="539"/>
    </location>
</feature>
<evidence type="ECO:0000256" key="2">
    <source>
        <dbReference type="ARBA" id="ARBA00010576"/>
    </source>
</evidence>
<dbReference type="RefSeq" id="XP_027416823.1">
    <property type="nucleotide sequence ID" value="XM_027561022.1"/>
</dbReference>
<comment type="similarity">
    <text evidence="2">Belongs to the FAM110 family.</text>
</comment>
<feature type="chain" id="PRO_5044610499" description="Protein FAM110B" evidence="7">
    <location>
        <begin position="24"/>
        <end position="548"/>
    </location>
</feature>
<evidence type="ECO:0000256" key="3">
    <source>
        <dbReference type="ARBA" id="ARBA00022490"/>
    </source>
</evidence>
<dbReference type="PANTHER" id="PTHR14758">
    <property type="entry name" value="AGAP005440-PA"/>
    <property type="match status" value="1"/>
</dbReference>
<evidence type="ECO:0000259" key="9">
    <source>
        <dbReference type="Pfam" id="PF14161"/>
    </source>
</evidence>
<evidence type="ECO:0000313" key="12">
    <source>
        <dbReference type="Proteomes" id="UP000429181"/>
    </source>
</evidence>
<dbReference type="PANTHER" id="PTHR14758:SF2">
    <property type="entry name" value="PROTEIN FAM110B"/>
    <property type="match status" value="1"/>
</dbReference>
<reference evidence="10" key="2">
    <citation type="submission" date="2025-05" db="UniProtKB">
        <authorList>
            <consortium name="Ensembl"/>
        </authorList>
    </citation>
    <scope>IDENTIFICATION</scope>
</reference>
<evidence type="ECO:0000256" key="5">
    <source>
        <dbReference type="ARBA" id="ARBA00039346"/>
    </source>
</evidence>
<dbReference type="AlphaFoldDB" id="A0A4W2CKG4"/>
<dbReference type="Proteomes" id="UP000314981">
    <property type="component" value="Chromosome 14"/>
</dbReference>
<reference evidence="11 12" key="1">
    <citation type="submission" date="2018-11" db="EMBL/GenBank/DDBJ databases">
        <title>Haplotype-resolved cattle genomes.</title>
        <authorList>
            <person name="Low W.Y."/>
            <person name="Tearle R."/>
            <person name="Bickhart D.M."/>
            <person name="Rosen B.D."/>
            <person name="Koren S."/>
            <person name="Rhie A."/>
            <person name="Hiendleder S."/>
            <person name="Phillippy A.M."/>
            <person name="Smith T.P.L."/>
            <person name="Williams J.L."/>
        </authorList>
    </citation>
    <scope>NUCLEOTIDE SEQUENCE [LARGE SCALE GENOMIC DNA]</scope>
</reference>
<keyword evidence="11" id="KW-1185">Reference proteome</keyword>
<accession>A0A4W2CKG4</accession>
<dbReference type="InterPro" id="IPR025739">
    <property type="entry name" value="FAM110_N"/>
</dbReference>
<feature type="region of interest" description="Disordered" evidence="6">
    <location>
        <begin position="98"/>
        <end position="130"/>
    </location>
</feature>
<organism evidence="10 11">
    <name type="scientific">Bos indicus x Bos taurus</name>
    <name type="common">Hybrid cattle</name>
    <dbReference type="NCBI Taxonomy" id="30522"/>
    <lineage>
        <taxon>Eukaryota</taxon>
        <taxon>Metazoa</taxon>
        <taxon>Chordata</taxon>
        <taxon>Craniata</taxon>
        <taxon>Vertebrata</taxon>
        <taxon>Euteleostomi</taxon>
        <taxon>Mammalia</taxon>
        <taxon>Eutheria</taxon>
        <taxon>Laurasiatheria</taxon>
        <taxon>Artiodactyla</taxon>
        <taxon>Ruminantia</taxon>
        <taxon>Pecora</taxon>
        <taxon>Bovidae</taxon>
        <taxon>Bovinae</taxon>
        <taxon>Bos</taxon>
    </lineage>
</organism>
<feature type="compositionally biased region" description="Low complexity" evidence="6">
    <location>
        <begin position="407"/>
        <end position="416"/>
    </location>
</feature>
<dbReference type="InterPro" id="IPR025740">
    <property type="entry name" value="FAM110"/>
</dbReference>
<feature type="compositionally biased region" description="Gly residues" evidence="6">
    <location>
        <begin position="268"/>
        <end position="278"/>
    </location>
</feature>
<feature type="region of interest" description="Disordered" evidence="6">
    <location>
        <begin position="262"/>
        <end position="283"/>
    </location>
</feature>
<feature type="compositionally biased region" description="Basic and acidic residues" evidence="6">
    <location>
        <begin position="110"/>
        <end position="122"/>
    </location>
</feature>
<proteinExistence type="inferred from homology"/>
<feature type="region of interest" description="Disordered" evidence="6">
    <location>
        <begin position="333"/>
        <end position="440"/>
    </location>
</feature>
<dbReference type="CTD" id="90362"/>
<feature type="compositionally biased region" description="Basic and acidic residues" evidence="6">
    <location>
        <begin position="504"/>
        <end position="513"/>
    </location>
</feature>
<keyword evidence="3" id="KW-0963">Cytoplasm</keyword>
<feature type="region of interest" description="Disordered" evidence="6">
    <location>
        <begin position="495"/>
        <end position="515"/>
    </location>
</feature>
<comment type="subcellular location">
    <subcellularLocation>
        <location evidence="1">Cytoplasm</location>
        <location evidence="1">Cytoskeleton</location>
        <location evidence="1">Microtubule organizing center</location>
        <location evidence="1">Centrosome</location>
    </subcellularLocation>
</comment>
<evidence type="ECO:0000256" key="4">
    <source>
        <dbReference type="ARBA" id="ARBA00023212"/>
    </source>
</evidence>
<feature type="domain" description="Centrosome-associated FAM110 N-terminal" evidence="9">
    <location>
        <begin position="182"/>
        <end position="287"/>
    </location>
</feature>
<evidence type="ECO:0000256" key="1">
    <source>
        <dbReference type="ARBA" id="ARBA00004300"/>
    </source>
</evidence>
<keyword evidence="4" id="KW-0206">Cytoskeleton</keyword>
<dbReference type="Ensembl" id="ENSBIXT00000022351.1">
    <property type="protein sequence ID" value="ENSBIXP00000012431.1"/>
    <property type="gene ID" value="ENSBIXG00000017506.1"/>
</dbReference>
<protein>
    <recommendedName>
        <fullName evidence="5">Protein FAM110B</fullName>
    </recommendedName>
</protein>
<gene>
    <name evidence="10" type="primary">FAM110B</name>
</gene>
<dbReference type="Ensembl" id="ENSBIXT00005032562.1">
    <property type="protein sequence ID" value="ENSBIXP00005019622.1"/>
    <property type="gene ID" value="ENSBIXG00005003896.1"/>
</dbReference>
<dbReference type="Proteomes" id="UP000429181">
    <property type="component" value="Chromosome 14"/>
</dbReference>
<dbReference type="Pfam" id="PF14161">
    <property type="entry name" value="FAM110_N"/>
    <property type="match status" value="1"/>
</dbReference>
<dbReference type="InterPro" id="IPR025741">
    <property type="entry name" value="FAM110_C"/>
</dbReference>
<evidence type="ECO:0000256" key="7">
    <source>
        <dbReference type="SAM" id="SignalP"/>
    </source>
</evidence>
<sequence length="548" mass="58524">MAAVSNWISRAPLLFFLTLELEANKTLQPGKEVKAISCSGEYLKGARIPCDSCLQLGKHLFPSQLCLQLNTKTWRRLPHPSGRRKERRGPIKGTWRLVASPHRPAGEGARGLESRGSDRAGDEALPPPLTLGSGPSAALCAARTCVCPAHPEARTRASTTAAGERVPAMPTESLQTGSMVKPVSPAGTFTSAVPLRILNKGPDYFRRQAEPNPKRLSAVERLEADKAKYVKSQEVINAKQEPVKPAVLAKPPVCPAAKRALGSPTLKGFGGGGGGAKSEGGAPRETLKLEILKNILNSSEGSSTGSGHKHSARNWPAPRADAAELHRHSFAESLRARPAPGRGSPQEGGSHVGRRPPEPTSSAAAAADAFLHVSHSSSDIRQGPGARPLKAILPCSSSAPPLPPKPKVAAPAAVKSPEAEAAEPAGGVGRRPSLQRSKSDLSDRYFRVDADVERFFNYCGLDPEELENLGMENFARANSDIISLNFRSASMISSDCEQSQDSNSDLRNDDSANDRVPYGISAIERNARIIKWLYSIKQARESQKVSHV</sequence>
<keyword evidence="7" id="KW-0732">Signal</keyword>
<dbReference type="Pfam" id="PF14160">
    <property type="entry name" value="FAM110_C"/>
    <property type="match status" value="1"/>
</dbReference>
<dbReference type="GO" id="GO:0005813">
    <property type="term" value="C:centrosome"/>
    <property type="evidence" value="ECO:0007669"/>
    <property type="project" value="UniProtKB-SubCell"/>
</dbReference>
<evidence type="ECO:0000313" key="11">
    <source>
        <dbReference type="Proteomes" id="UP000314981"/>
    </source>
</evidence>
<feature type="signal peptide" evidence="7">
    <location>
        <begin position="1"/>
        <end position="23"/>
    </location>
</feature>
<evidence type="ECO:0000313" key="10">
    <source>
        <dbReference type="Ensembl" id="ENSBIXP00000012431.1"/>
    </source>
</evidence>
<evidence type="ECO:0000259" key="8">
    <source>
        <dbReference type="Pfam" id="PF14160"/>
    </source>
</evidence>
<name>A0A4W2CKG4_BOBOX</name>
<dbReference type="GeneID" id="113904190"/>
<evidence type="ECO:0000256" key="6">
    <source>
        <dbReference type="SAM" id="MobiDB-lite"/>
    </source>
</evidence>
<dbReference type="GeneTree" id="ENSGT00950000183056"/>